<dbReference type="EMBL" id="SPMX01000068">
    <property type="protein sequence ID" value="NMQ07228.1"/>
    <property type="molecule type" value="Genomic_DNA"/>
</dbReference>
<evidence type="ECO:0000313" key="1">
    <source>
        <dbReference type="EMBL" id="NMQ07228.1"/>
    </source>
</evidence>
<dbReference type="PRINTS" id="PR00313">
    <property type="entry name" value="CABNDNGRPT"/>
</dbReference>
<dbReference type="RefSeq" id="WP_169071568.1">
    <property type="nucleotide sequence ID" value="NZ_SPMX01000068.1"/>
</dbReference>
<evidence type="ECO:0000313" key="2">
    <source>
        <dbReference type="Proteomes" id="UP000886469"/>
    </source>
</evidence>
<keyword evidence="2" id="KW-1185">Reference proteome</keyword>
<proteinExistence type="predicted"/>
<sequence>MFIRDFSNMATGDVATIVATNLGLTGDAFDAAVVFLTGWITGTVFTERGAVIAQIVNNFSLMTSDPTFGTFATAWNTKVGNAVAYSANSSSTASVAFGNVPTAPEGSFTLTNGTDIATANIFTAGLVYTPGGDDRINSLQDEDQLTGTGTSPTTPTTLNATLGNANDNGATIITPKLTGIEVINTAFTGSGGAAVVALDLQDATGQTEVNITRISQAINSAEVGNLMTPAATLSLANTNANQLGTAEFSYGAGVLQGPNAGSLKVSNVQIGTLNVGENTSAIGARGVGLNGFEELALTSTGGASNTIGILGLPMDTGTAGKLTITGDQNLALGAPVPVILGNTVESLTYQNGVTQANGRLSAIDASGFTKNLTLNIQAGLLSAGKADTSGVPQNVTITGGSGNDKFILGDTVQAGDSLTGGAGTDTLIVTSAGTVNSVSSVVTSMENLEVRASAGGAVTVDFDKLPDTLLTLVRNEGSANNAPLARTLVTNLNNLTAVEAAALNTQHSNTGSNGITQNTINATLKTAAGATDLVSLTIAEGLNIDPRFNLTLGTQNAPGATGAVENVTLVDSDTESNTVALSGVAQHTGKVVLTGGLAGTFLNLDTTTAGANGGIYQYETNGAADLNSSNAGPTVARIADQSLTAGQVKLVAATIDAAAEVSNVVVRVSTNALSVVGAQNIAMGSGNDTVIFDNVPAGAVPDTRAGLTISDTVTGGAGNDTLAVDGQNTPITLGASEWTNVSGFETIRLVGDGAAANNAAGAVNSYNLTLTNNLLATNKDSNGSLAIVADNDLFNNTGRTAAQAAVPVPVTNQDGTVVGVPNDAGLSSGGVTLDARTLNAGSKWSFKGNEGPGRSADRIIMSDANIDGNAIIDGGAIDNITNNSGIASLNGTTVVGNGVVANLGNADVIEVRNAAVVAQGDLANVKNIGTLSFVNDLAVTQVSTLQLNDSIVDSMVDSYQASVSRAAVATQTTGGANVEILTINALDNLNVAGATTGLTIQAETLTDKSDLGITLGRGANNVATGGGQDNVVLLGNYLTGVYAGVVNNGVDINAQANVAVGVVPTQRVITDTINLGGGVDTLTTYGAINLAGATLTGIENIVFNSDVTLTQAQYNALSKITFVGATPHTLTITDTLAANPGGADPINLSKIVDTTSGNITITNNAVEGATGTLTAGTGTGGTNTVTGGAPTYALTPSAASVNEGSSVTFNLATTNVAAGTVLNYVLSGTGITTADTTVPLEGTLTVGATGAASLVVIPTADVTTEGTETLTMTITGTAATSNVSIIDTSTTPPGPVRVPVNLAAGTVTANPAVAEAFTYAYQMVGGRATNAGDNEVTINGFDPLTDSLVFEDSGVGTVFTEAQFAVLPGVSINADPFANQTTLFLDPNGGVAGGVTLTGIQDAALTQIVLETLA</sequence>
<comment type="caution">
    <text evidence="1">The sequence shown here is derived from an EMBL/GenBank/DDBJ whole genome shotgun (WGS) entry which is preliminary data.</text>
</comment>
<gene>
    <name evidence="1" type="ORF">E4Q08_19280</name>
</gene>
<protein>
    <submittedName>
        <fullName evidence="1">Uncharacterized protein</fullName>
    </submittedName>
</protein>
<accession>A0ABX1TDR1</accession>
<reference evidence="1" key="1">
    <citation type="submission" date="2019-03" db="EMBL/GenBank/DDBJ databases">
        <title>Metabolic reconstructions from genomes of highly enriched 'Candidatus Accumulibacter' and 'Candidatus Competibacter' bioreactor populations.</title>
        <authorList>
            <person name="Annavajhala M.K."/>
            <person name="Welles L."/>
            <person name="Abbas B."/>
            <person name="Sorokin D."/>
            <person name="Park H."/>
            <person name="Van Loosdrecht M."/>
            <person name="Chandran K."/>
        </authorList>
    </citation>
    <scope>NUCLEOTIDE SEQUENCE</scope>
    <source>
        <strain evidence="1">SBR_L</strain>
    </source>
</reference>
<organism evidence="1 2">
    <name type="scientific">Candidatus Accumulibacter contiguus</name>
    <dbReference type="NCBI Taxonomy" id="2954381"/>
    <lineage>
        <taxon>Bacteria</taxon>
        <taxon>Pseudomonadati</taxon>
        <taxon>Pseudomonadota</taxon>
        <taxon>Betaproteobacteria</taxon>
        <taxon>Candidatus Accumulibacter</taxon>
    </lineage>
</organism>
<name>A0ABX1TDR1_9PROT</name>
<dbReference type="Proteomes" id="UP000886469">
    <property type="component" value="Unassembled WGS sequence"/>
</dbReference>